<sequence length="455" mass="51002">MQKKSENILASLVVIEQEARAADSIEALGFVITNRTFEVSPYSLGMLWLNDPMKGVRLASASGVVNIEENTPFLQFMTAVHDYILTIKEDLLTGTSFGLERESLPETLQERAKEWLSPNILLLPLCDRDGLCLGILTLTRDKDWRDHERALLDLLIQSYGHCLWAFQQRKVSQKMTLKKLLQSKKVVTACVAFFIILLFPFRQSVVVSAEVGAINPTAITATADVPIGEIKVFPNQVVKKNDILFILDEARHTSRYNVLVKTLEVTKADLLRVRQQGFFDERSRAEIKSLEAKILQHEAEIDHVEQILTDLTVRAPHDGVVLFPSPQDLLGKPVVVGEQVMLLSNPNKVELIAWLPAADAITLKKGADLSLTLHISPLNSYQARLATAAYQAEISPDGIAAYRLKADFVGKSEAEQQLQPRLGLKGSARLYGDRMPLLYQAMRRPLYWVRQKLAL</sequence>
<dbReference type="Proteomes" id="UP001268683">
    <property type="component" value="Chromosome"/>
</dbReference>
<keyword evidence="2 3" id="KW-0175">Coiled coil</keyword>
<comment type="subcellular location">
    <subcellularLocation>
        <location evidence="1">Cell envelope</location>
    </subcellularLocation>
</comment>
<evidence type="ECO:0000313" key="4">
    <source>
        <dbReference type="EMBL" id="WND02938.1"/>
    </source>
</evidence>
<evidence type="ECO:0000256" key="1">
    <source>
        <dbReference type="ARBA" id="ARBA00004196"/>
    </source>
</evidence>
<dbReference type="PANTHER" id="PTHR32347:SF23">
    <property type="entry name" value="BLL5650 PROTEIN"/>
    <property type="match status" value="1"/>
</dbReference>
<dbReference type="EMBL" id="CP123872">
    <property type="protein sequence ID" value="WND02938.1"/>
    <property type="molecule type" value="Genomic_DNA"/>
</dbReference>
<reference evidence="4" key="1">
    <citation type="submission" date="2023-04" db="EMBL/GenBank/DDBJ databases">
        <title>Complete genome sequence of Temperatibacter marinus.</title>
        <authorList>
            <person name="Rong J.-C."/>
            <person name="Yi M.-L."/>
            <person name="Zhao Q."/>
        </authorList>
    </citation>
    <scope>NUCLEOTIDE SEQUENCE</scope>
    <source>
        <strain evidence="4">NBRC 110045</strain>
    </source>
</reference>
<gene>
    <name evidence="4" type="ORF">QGN29_00990</name>
</gene>
<name>A0AA52EFW6_9PROT</name>
<dbReference type="InterPro" id="IPR050465">
    <property type="entry name" value="UPF0194_transport"/>
</dbReference>
<dbReference type="PANTHER" id="PTHR32347">
    <property type="entry name" value="EFFLUX SYSTEM COMPONENT YKNX-RELATED"/>
    <property type="match status" value="1"/>
</dbReference>
<dbReference type="RefSeq" id="WP_310798778.1">
    <property type="nucleotide sequence ID" value="NZ_CP123872.1"/>
</dbReference>
<keyword evidence="5" id="KW-1185">Reference proteome</keyword>
<evidence type="ECO:0000256" key="2">
    <source>
        <dbReference type="ARBA" id="ARBA00023054"/>
    </source>
</evidence>
<dbReference type="KEGG" id="tmk:QGN29_00990"/>
<protein>
    <submittedName>
        <fullName evidence="4">HlyD family efflux transporter periplasmic adaptor subunit</fullName>
    </submittedName>
</protein>
<feature type="coiled-coil region" evidence="3">
    <location>
        <begin position="280"/>
        <end position="307"/>
    </location>
</feature>
<evidence type="ECO:0000313" key="5">
    <source>
        <dbReference type="Proteomes" id="UP001268683"/>
    </source>
</evidence>
<organism evidence="4 5">
    <name type="scientific">Temperatibacter marinus</name>
    <dbReference type="NCBI Taxonomy" id="1456591"/>
    <lineage>
        <taxon>Bacteria</taxon>
        <taxon>Pseudomonadati</taxon>
        <taxon>Pseudomonadota</taxon>
        <taxon>Alphaproteobacteria</taxon>
        <taxon>Kordiimonadales</taxon>
        <taxon>Temperatibacteraceae</taxon>
        <taxon>Temperatibacter</taxon>
    </lineage>
</organism>
<proteinExistence type="predicted"/>
<dbReference type="GO" id="GO:0030313">
    <property type="term" value="C:cell envelope"/>
    <property type="evidence" value="ECO:0007669"/>
    <property type="project" value="UniProtKB-SubCell"/>
</dbReference>
<dbReference type="SUPFAM" id="SSF111369">
    <property type="entry name" value="HlyD-like secretion proteins"/>
    <property type="match status" value="1"/>
</dbReference>
<accession>A0AA52EFW6</accession>
<evidence type="ECO:0000256" key="3">
    <source>
        <dbReference type="SAM" id="Coils"/>
    </source>
</evidence>
<dbReference type="AlphaFoldDB" id="A0AA52EFW6"/>